<comment type="caution">
    <text evidence="3">The sequence shown here is derived from an EMBL/GenBank/DDBJ whole genome shotgun (WGS) entry which is preliminary data.</text>
</comment>
<dbReference type="RefSeq" id="WP_152788917.1">
    <property type="nucleotide sequence ID" value="NZ_BAABEQ010000061.1"/>
</dbReference>
<proteinExistence type="predicted"/>
<keyword evidence="2" id="KW-0472">Membrane</keyword>
<name>A0A5N8WC81_9ACTN</name>
<accession>A0A5N8WC81</accession>
<keyword evidence="2" id="KW-1133">Transmembrane helix</keyword>
<dbReference type="EMBL" id="VJZE01000277">
    <property type="protein sequence ID" value="MPY43984.1"/>
    <property type="molecule type" value="Genomic_DNA"/>
</dbReference>
<keyword evidence="2" id="KW-0812">Transmembrane</keyword>
<protein>
    <submittedName>
        <fullName evidence="3">Uncharacterized protein</fullName>
    </submittedName>
</protein>
<dbReference type="Proteomes" id="UP000326979">
    <property type="component" value="Unassembled WGS sequence"/>
</dbReference>
<feature type="region of interest" description="Disordered" evidence="1">
    <location>
        <begin position="104"/>
        <end position="143"/>
    </location>
</feature>
<feature type="transmembrane region" description="Helical" evidence="2">
    <location>
        <begin position="60"/>
        <end position="93"/>
    </location>
</feature>
<sequence>MADLGEKITQRVGVLMADRVIGPVGTVGQERRTGAGPGIACVVGGIGSAVARRTGLGHVAVGVVIVGFAVVTVGFAVVTVGFAVVTVAVGMVIRIRQRHHAMGDGPGSLAQSALERGLDGPGARATDLEGRQPPFTAPGPFHQ</sequence>
<evidence type="ECO:0000256" key="2">
    <source>
        <dbReference type="SAM" id="Phobius"/>
    </source>
</evidence>
<evidence type="ECO:0000256" key="1">
    <source>
        <dbReference type="SAM" id="MobiDB-lite"/>
    </source>
</evidence>
<evidence type="ECO:0000313" key="3">
    <source>
        <dbReference type="EMBL" id="MPY43984.1"/>
    </source>
</evidence>
<dbReference type="AlphaFoldDB" id="A0A5N8WC81"/>
<organism evidence="3 4">
    <name type="scientific">Streptomyces phyllanthi</name>
    <dbReference type="NCBI Taxonomy" id="1803180"/>
    <lineage>
        <taxon>Bacteria</taxon>
        <taxon>Bacillati</taxon>
        <taxon>Actinomycetota</taxon>
        <taxon>Actinomycetes</taxon>
        <taxon>Kitasatosporales</taxon>
        <taxon>Streptomycetaceae</taxon>
        <taxon>Streptomyces</taxon>
    </lineage>
</organism>
<gene>
    <name evidence="3" type="ORF">FNH04_30025</name>
</gene>
<keyword evidence="4" id="KW-1185">Reference proteome</keyword>
<evidence type="ECO:0000313" key="4">
    <source>
        <dbReference type="Proteomes" id="UP000326979"/>
    </source>
</evidence>
<reference evidence="3 4" key="1">
    <citation type="submission" date="2019-07" db="EMBL/GenBank/DDBJ databases">
        <title>New species of Amycolatopsis and Streptomyces.</title>
        <authorList>
            <person name="Duangmal K."/>
            <person name="Teo W.F.A."/>
            <person name="Lipun K."/>
        </authorList>
    </citation>
    <scope>NUCLEOTIDE SEQUENCE [LARGE SCALE GENOMIC DNA]</scope>
    <source>
        <strain evidence="3 4">TISTR 2346</strain>
    </source>
</reference>